<protein>
    <recommendedName>
        <fullName evidence="8">Translation initiation factor 3 N-terminal domain-containing protein</fullName>
    </recommendedName>
</protein>
<dbReference type="AlphaFoldDB" id="A0A7S3B859"/>
<dbReference type="GO" id="GO:0003743">
    <property type="term" value="F:translation initiation factor activity"/>
    <property type="evidence" value="ECO:0007669"/>
    <property type="project" value="UniProtKB-KW"/>
</dbReference>
<organism evidence="7">
    <name type="scientific">Haptolina ericina</name>
    <dbReference type="NCBI Taxonomy" id="156174"/>
    <lineage>
        <taxon>Eukaryota</taxon>
        <taxon>Haptista</taxon>
        <taxon>Haptophyta</taxon>
        <taxon>Prymnesiophyceae</taxon>
        <taxon>Prymnesiales</taxon>
        <taxon>Prymnesiaceae</taxon>
        <taxon>Haptolina</taxon>
    </lineage>
</organism>
<dbReference type="SUPFAM" id="SSF55200">
    <property type="entry name" value="Translation initiation factor IF3, C-terminal domain"/>
    <property type="match status" value="1"/>
</dbReference>
<keyword evidence="2" id="KW-0396">Initiation factor</keyword>
<proteinExistence type="inferred from homology"/>
<reference evidence="7" key="1">
    <citation type="submission" date="2021-01" db="EMBL/GenBank/DDBJ databases">
        <authorList>
            <person name="Corre E."/>
            <person name="Pelletier E."/>
            <person name="Niang G."/>
            <person name="Scheremetjew M."/>
            <person name="Finn R."/>
            <person name="Kale V."/>
            <person name="Holt S."/>
            <person name="Cochrane G."/>
            <person name="Meng A."/>
            <person name="Brown T."/>
            <person name="Cohen L."/>
        </authorList>
    </citation>
    <scope>NUCLEOTIDE SEQUENCE</scope>
    <source>
        <strain evidence="7">CCMP281</strain>
    </source>
</reference>
<dbReference type="InterPro" id="IPR019814">
    <property type="entry name" value="Translation_initiation_fac_3_N"/>
</dbReference>
<evidence type="ECO:0000256" key="4">
    <source>
        <dbReference type="SAM" id="MobiDB-lite"/>
    </source>
</evidence>
<dbReference type="NCBIfam" id="TIGR00168">
    <property type="entry name" value="infC"/>
    <property type="match status" value="1"/>
</dbReference>
<dbReference type="Gene3D" id="3.10.20.80">
    <property type="entry name" value="Translation initiation factor 3 (IF-3), N-terminal domain"/>
    <property type="match status" value="1"/>
</dbReference>
<evidence type="ECO:0000256" key="3">
    <source>
        <dbReference type="ARBA" id="ARBA00022917"/>
    </source>
</evidence>
<dbReference type="SUPFAM" id="SSF54364">
    <property type="entry name" value="Translation initiation factor IF3, N-terminal domain"/>
    <property type="match status" value="1"/>
</dbReference>
<dbReference type="Pfam" id="PF05198">
    <property type="entry name" value="IF3_N"/>
    <property type="match status" value="1"/>
</dbReference>
<feature type="region of interest" description="Disordered" evidence="4">
    <location>
        <begin position="101"/>
        <end position="129"/>
    </location>
</feature>
<evidence type="ECO:0000259" key="5">
    <source>
        <dbReference type="Pfam" id="PF00707"/>
    </source>
</evidence>
<gene>
    <name evidence="7" type="ORF">HERI1096_LOCUS26041</name>
</gene>
<dbReference type="InterPro" id="IPR001288">
    <property type="entry name" value="Translation_initiation_fac_3"/>
</dbReference>
<dbReference type="GO" id="GO:0043022">
    <property type="term" value="F:ribosome binding"/>
    <property type="evidence" value="ECO:0007669"/>
    <property type="project" value="TreeGrafter"/>
</dbReference>
<feature type="domain" description="Translation initiation factor 3 N-terminal" evidence="6">
    <location>
        <begin position="47"/>
        <end position="94"/>
    </location>
</feature>
<dbReference type="GO" id="GO:0032790">
    <property type="term" value="P:ribosome disassembly"/>
    <property type="evidence" value="ECO:0007669"/>
    <property type="project" value="TreeGrafter"/>
</dbReference>
<dbReference type="EMBL" id="HBHX01047034">
    <property type="protein sequence ID" value="CAE0126347.1"/>
    <property type="molecule type" value="Transcribed_RNA"/>
</dbReference>
<dbReference type="InterPro" id="IPR036787">
    <property type="entry name" value="T_IF-3_N_sf"/>
</dbReference>
<feature type="compositionally biased region" description="Basic residues" evidence="4">
    <location>
        <begin position="115"/>
        <end position="125"/>
    </location>
</feature>
<evidence type="ECO:0008006" key="8">
    <source>
        <dbReference type="Google" id="ProtNLM"/>
    </source>
</evidence>
<sequence>MSHSLGLGPLGCQEMLGARSLWLLRRTLPGVRLLATAKRANEQALALPELRLVCDQGKQLGVMTPAKALEIAKERQLQLVEVKATATPTVWRLFASLEDESMEPRSQAPDGPKGSWKKSKKKKERKLKEVRMNDKLESRDLEVKLKLVKSFLAKDKVVKLVAVNTGRKDGSISRAEALLLHIVEQCGEEAICSGISGRRDTTGDGRTILGVVATTLTPKDDPK</sequence>
<dbReference type="PANTHER" id="PTHR10938:SF0">
    <property type="entry name" value="TRANSLATION INITIATION FACTOR IF-3, MITOCHONDRIAL"/>
    <property type="match status" value="1"/>
</dbReference>
<comment type="similarity">
    <text evidence="1">Belongs to the IF-3 family.</text>
</comment>
<feature type="domain" description="Translation initiation factor 3 C-terminal" evidence="5">
    <location>
        <begin position="126"/>
        <end position="191"/>
    </location>
</feature>
<dbReference type="PANTHER" id="PTHR10938">
    <property type="entry name" value="TRANSLATION INITIATION FACTOR IF-3"/>
    <property type="match status" value="1"/>
</dbReference>
<dbReference type="Gene3D" id="3.30.110.10">
    <property type="entry name" value="Translation initiation factor 3 (IF-3), C-terminal domain"/>
    <property type="match status" value="1"/>
</dbReference>
<evidence type="ECO:0000256" key="2">
    <source>
        <dbReference type="ARBA" id="ARBA00022540"/>
    </source>
</evidence>
<evidence type="ECO:0000256" key="1">
    <source>
        <dbReference type="ARBA" id="ARBA00005439"/>
    </source>
</evidence>
<dbReference type="InterPro" id="IPR036788">
    <property type="entry name" value="T_IF-3_C_sf"/>
</dbReference>
<evidence type="ECO:0000259" key="6">
    <source>
        <dbReference type="Pfam" id="PF05198"/>
    </source>
</evidence>
<evidence type="ECO:0000313" key="7">
    <source>
        <dbReference type="EMBL" id="CAE0126347.1"/>
    </source>
</evidence>
<dbReference type="InterPro" id="IPR019815">
    <property type="entry name" value="Translation_initiation_fac_3_C"/>
</dbReference>
<dbReference type="GO" id="GO:0005737">
    <property type="term" value="C:cytoplasm"/>
    <property type="evidence" value="ECO:0007669"/>
    <property type="project" value="UniProtKB-ARBA"/>
</dbReference>
<accession>A0A7S3B859</accession>
<keyword evidence="3" id="KW-0648">Protein biosynthesis</keyword>
<name>A0A7S3B859_9EUKA</name>
<dbReference type="Pfam" id="PF00707">
    <property type="entry name" value="IF3_C"/>
    <property type="match status" value="1"/>
</dbReference>